<accession>A0A816HPX5</accession>
<proteinExistence type="predicted"/>
<comment type="caution">
    <text evidence="1">The sequence shown here is derived from an EMBL/GenBank/DDBJ whole genome shotgun (WGS) entry which is preliminary data.</text>
</comment>
<organism evidence="1 2">
    <name type="scientific">Adineta ricciae</name>
    <name type="common">Rotifer</name>
    <dbReference type="NCBI Taxonomy" id="249248"/>
    <lineage>
        <taxon>Eukaryota</taxon>
        <taxon>Metazoa</taxon>
        <taxon>Spiralia</taxon>
        <taxon>Gnathifera</taxon>
        <taxon>Rotifera</taxon>
        <taxon>Eurotatoria</taxon>
        <taxon>Bdelloidea</taxon>
        <taxon>Adinetida</taxon>
        <taxon>Adinetidae</taxon>
        <taxon>Adineta</taxon>
    </lineage>
</organism>
<dbReference type="AlphaFoldDB" id="A0A816HPX5"/>
<dbReference type="EMBL" id="CAJNOR010019086">
    <property type="protein sequence ID" value="CAF1689265.1"/>
    <property type="molecule type" value="Genomic_DNA"/>
</dbReference>
<evidence type="ECO:0000313" key="2">
    <source>
        <dbReference type="Proteomes" id="UP000663828"/>
    </source>
</evidence>
<gene>
    <name evidence="1" type="ORF">XAT740_LOCUS63228</name>
</gene>
<evidence type="ECO:0000313" key="1">
    <source>
        <dbReference type="EMBL" id="CAF1689265.1"/>
    </source>
</evidence>
<protein>
    <submittedName>
        <fullName evidence="1">Uncharacterized protein</fullName>
    </submittedName>
</protein>
<name>A0A816HPX5_ADIRI</name>
<keyword evidence="2" id="KW-1185">Reference proteome</keyword>
<dbReference type="Proteomes" id="UP000663828">
    <property type="component" value="Unassembled WGS sequence"/>
</dbReference>
<reference evidence="1" key="1">
    <citation type="submission" date="2021-02" db="EMBL/GenBank/DDBJ databases">
        <authorList>
            <person name="Nowell W R."/>
        </authorList>
    </citation>
    <scope>NUCLEOTIDE SEQUENCE</scope>
</reference>
<sequence>MLCDFDIRRCSAEQLATDISKLAFQTTVNHKGFSIQPTASFQRKMSFTHSCQAWIAHEEKPVNVHQWKGGVAVSFEIRPREFGQIPIVF</sequence>